<dbReference type="Pfam" id="PF26233">
    <property type="entry name" value="NicX"/>
    <property type="match status" value="1"/>
</dbReference>
<proteinExistence type="predicted"/>
<dbReference type="PANTHER" id="PTHR34448">
    <property type="entry name" value="AMINOPEPTIDASE"/>
    <property type="match status" value="1"/>
</dbReference>
<organism evidence="2 3">
    <name type="scientific">Calderihabitans maritimus</name>
    <dbReference type="NCBI Taxonomy" id="1246530"/>
    <lineage>
        <taxon>Bacteria</taxon>
        <taxon>Bacillati</taxon>
        <taxon>Bacillota</taxon>
        <taxon>Clostridia</taxon>
        <taxon>Neomoorellales</taxon>
        <taxon>Calderihabitantaceae</taxon>
        <taxon>Calderihabitans</taxon>
    </lineage>
</organism>
<accession>A0A1Z5HW40</accession>
<dbReference type="GO" id="GO:0006508">
    <property type="term" value="P:proteolysis"/>
    <property type="evidence" value="ECO:0007669"/>
    <property type="project" value="InterPro"/>
</dbReference>
<evidence type="ECO:0000313" key="2">
    <source>
        <dbReference type="EMBL" id="GAW93551.1"/>
    </source>
</evidence>
<dbReference type="AlphaFoldDB" id="A0A1Z5HW40"/>
<dbReference type="EMBL" id="BDGJ01000161">
    <property type="protein sequence ID" value="GAW93551.1"/>
    <property type="molecule type" value="Genomic_DNA"/>
</dbReference>
<evidence type="ECO:0000313" key="3">
    <source>
        <dbReference type="Proteomes" id="UP000197032"/>
    </source>
</evidence>
<protein>
    <recommendedName>
        <fullName evidence="4">Leucyl aminopeptidase</fullName>
    </recommendedName>
</protein>
<keyword evidence="3" id="KW-1185">Reference proteome</keyword>
<name>A0A1Z5HW40_9FIRM</name>
<dbReference type="OrthoDB" id="9803993at2"/>
<dbReference type="GO" id="GO:0046872">
    <property type="term" value="F:metal ion binding"/>
    <property type="evidence" value="ECO:0007669"/>
    <property type="project" value="UniProtKB-KW"/>
</dbReference>
<evidence type="ECO:0008006" key="4">
    <source>
        <dbReference type="Google" id="ProtNLM"/>
    </source>
</evidence>
<evidence type="ECO:0000256" key="1">
    <source>
        <dbReference type="ARBA" id="ARBA00022723"/>
    </source>
</evidence>
<dbReference type="GO" id="GO:0004177">
    <property type="term" value="F:aminopeptidase activity"/>
    <property type="evidence" value="ECO:0007669"/>
    <property type="project" value="InterPro"/>
</dbReference>
<dbReference type="SUPFAM" id="SSF144052">
    <property type="entry name" value="Thermophilic metalloprotease-like"/>
    <property type="match status" value="1"/>
</dbReference>
<reference evidence="3" key="1">
    <citation type="journal article" date="2017" name="Appl. Environ. Microbiol.">
        <title>Genomic analysis of Calderihabitans maritimus KKC1, a thermophilic hydrogenogenic carboxydotrophic bacterium isolated from marine sediment.</title>
        <authorList>
            <person name="Omae K."/>
            <person name="Yoneda Y."/>
            <person name="Fukuyama Y."/>
            <person name="Yoshida T."/>
            <person name="Sako Y."/>
        </authorList>
    </citation>
    <scope>NUCLEOTIDE SEQUENCE [LARGE SCALE GENOMIC DNA]</scope>
    <source>
        <strain evidence="3">KKC1</strain>
    </source>
</reference>
<dbReference type="PANTHER" id="PTHR34448:SF1">
    <property type="entry name" value="BLL6088 PROTEIN"/>
    <property type="match status" value="1"/>
</dbReference>
<keyword evidence="1" id="KW-0479">Metal-binding</keyword>
<dbReference type="Proteomes" id="UP000197032">
    <property type="component" value="Unassembled WGS sequence"/>
</dbReference>
<comment type="caution">
    <text evidence="2">The sequence shown here is derived from an EMBL/GenBank/DDBJ whole genome shotgun (WGS) entry which is preliminary data.</text>
</comment>
<dbReference type="InterPro" id="IPR058739">
    <property type="entry name" value="NicX"/>
</dbReference>
<sequence>MNFMELVKYARVPIELNAEPGDEILILADSRTEPLVYEAIAAAAFDLGAHPTVAIIIARAAHGHEPTFIAKGAILNADLILSIASTSMTHTNAIRAALAKGKKYVAMPGVSADMLCNGAATADYSEVYRNTKRIAKILTAGKMAKIVSPNGTNITLNIEGRSGFTLAGKFEPGSIACFPDGEAPVAPVEGAAEGTLVFDVSMHGIGYLKSPIYLEVKGGRVTQIEGGQEANRLREILERNGDENAYNLGEFAIGTNPKARIIGNVSEDKKRAGMIHVALGDNITLGGNNHSRIHMDGLISGATVAIDGVEIVRDGQLIEEVLVGE</sequence>
<gene>
    <name evidence="2" type="ORF">KKC1_26820</name>
</gene>
<dbReference type="InterPro" id="IPR052170">
    <property type="entry name" value="M29_Exopeptidase"/>
</dbReference>